<accession>A0A1I4UUB8</accession>
<dbReference type="EMBL" id="FNNH01000060">
    <property type="protein sequence ID" value="SDX09448.1"/>
    <property type="molecule type" value="Genomic_DNA"/>
</dbReference>
<name>A0A1I4UUB8_9PROT</name>
<protein>
    <recommendedName>
        <fullName evidence="7">Transposase</fullName>
    </recommendedName>
</protein>
<reference evidence="4 6" key="2">
    <citation type="submission" date="2016-10" db="EMBL/GenBank/DDBJ databases">
        <authorList>
            <person name="de Groot N.N."/>
        </authorList>
    </citation>
    <scope>NUCLEOTIDE SEQUENCE [LARGE SCALE GENOMIC DNA]</scope>
    <source>
        <strain evidence="1 6">Nm110</strain>
        <strain evidence="4">Nm44</strain>
    </source>
</reference>
<evidence type="ECO:0000313" key="6">
    <source>
        <dbReference type="Proteomes" id="UP000183454"/>
    </source>
</evidence>
<evidence type="ECO:0000313" key="3">
    <source>
        <dbReference type="EMBL" id="SFM61093.1"/>
    </source>
</evidence>
<keyword evidence="5" id="KW-1185">Reference proteome</keyword>
<dbReference type="EMBL" id="FOUB01000071">
    <property type="protein sequence ID" value="SFM92572.1"/>
    <property type="molecule type" value="Genomic_DNA"/>
</dbReference>
<evidence type="ECO:0000313" key="4">
    <source>
        <dbReference type="EMBL" id="SFM92572.1"/>
    </source>
</evidence>
<gene>
    <name evidence="3" type="ORF">SAMN05421863_10391</name>
    <name evidence="4" type="ORF">SAMN05421863_10711</name>
    <name evidence="1" type="ORF">SAMN05421882_10461</name>
    <name evidence="2" type="ORF">SAMN05421882_10601</name>
</gene>
<evidence type="ECO:0000313" key="1">
    <source>
        <dbReference type="EMBL" id="SDW99301.1"/>
    </source>
</evidence>
<proteinExistence type="predicted"/>
<reference evidence="5" key="1">
    <citation type="submission" date="2016-10" db="EMBL/GenBank/DDBJ databases">
        <authorList>
            <person name="Varghese N."/>
            <person name="Submissions S."/>
        </authorList>
    </citation>
    <scope>NUCLEOTIDE SEQUENCE [LARGE SCALE GENOMIC DNA]</scope>
    <source>
        <strain evidence="5">Nm44</strain>
    </source>
</reference>
<feature type="non-terminal residue" evidence="4">
    <location>
        <position position="1"/>
    </location>
</feature>
<dbReference type="EMBL" id="FOUB01000039">
    <property type="protein sequence ID" value="SFM61093.1"/>
    <property type="molecule type" value="Genomic_DNA"/>
</dbReference>
<organism evidence="4 5">
    <name type="scientific">Nitrosomonas communis</name>
    <dbReference type="NCBI Taxonomy" id="44574"/>
    <lineage>
        <taxon>Bacteria</taxon>
        <taxon>Pseudomonadati</taxon>
        <taxon>Pseudomonadota</taxon>
        <taxon>Betaproteobacteria</taxon>
        <taxon>Nitrosomonadales</taxon>
        <taxon>Nitrosomonadaceae</taxon>
        <taxon>Nitrosomonas</taxon>
    </lineage>
</organism>
<sequence>RCLKRYIVRELYPLILADLSDAAAIT</sequence>
<dbReference type="EMBL" id="FNNH01000046">
    <property type="protein sequence ID" value="SDW99301.1"/>
    <property type="molecule type" value="Genomic_DNA"/>
</dbReference>
<dbReference type="Proteomes" id="UP000183454">
    <property type="component" value="Unassembled WGS sequence"/>
</dbReference>
<dbReference type="AlphaFoldDB" id="A0A1I4UUB8"/>
<evidence type="ECO:0008006" key="7">
    <source>
        <dbReference type="Google" id="ProtNLM"/>
    </source>
</evidence>
<evidence type="ECO:0000313" key="2">
    <source>
        <dbReference type="EMBL" id="SDX09448.1"/>
    </source>
</evidence>
<dbReference type="Proteomes" id="UP000183287">
    <property type="component" value="Unassembled WGS sequence"/>
</dbReference>
<evidence type="ECO:0000313" key="5">
    <source>
        <dbReference type="Proteomes" id="UP000183287"/>
    </source>
</evidence>